<dbReference type="InterPro" id="IPR036388">
    <property type="entry name" value="WH-like_DNA-bd_sf"/>
</dbReference>
<comment type="similarity">
    <text evidence="1 5">Belongs to the E2F/DP family.</text>
</comment>
<organism evidence="8 9">
    <name type="scientific">Skeletonema marinoi</name>
    <dbReference type="NCBI Taxonomy" id="267567"/>
    <lineage>
        <taxon>Eukaryota</taxon>
        <taxon>Sar</taxon>
        <taxon>Stramenopiles</taxon>
        <taxon>Ochrophyta</taxon>
        <taxon>Bacillariophyta</taxon>
        <taxon>Coscinodiscophyceae</taxon>
        <taxon>Thalassiosirophycidae</taxon>
        <taxon>Thalassiosirales</taxon>
        <taxon>Skeletonemataceae</taxon>
        <taxon>Skeletonema</taxon>
        <taxon>Skeletonema marinoi-dohrnii complex</taxon>
    </lineage>
</organism>
<name>A0AAD8Y158_9STRA</name>
<protein>
    <submittedName>
        <fullName evidence="8">Transcription factor, E2F/DP family</fullName>
    </submittedName>
</protein>
<dbReference type="SMART" id="SM01372">
    <property type="entry name" value="E2F_TDP"/>
    <property type="match status" value="2"/>
</dbReference>
<keyword evidence="3 5" id="KW-0238">DNA-binding</keyword>
<dbReference type="GO" id="GO:0000978">
    <property type="term" value="F:RNA polymerase II cis-regulatory region sequence-specific DNA binding"/>
    <property type="evidence" value="ECO:0007669"/>
    <property type="project" value="InterPro"/>
</dbReference>
<dbReference type="PANTHER" id="PTHR12081">
    <property type="entry name" value="TRANSCRIPTION FACTOR E2F"/>
    <property type="match status" value="1"/>
</dbReference>
<dbReference type="InterPro" id="IPR036390">
    <property type="entry name" value="WH_DNA-bd_sf"/>
</dbReference>
<sequence>MPPRKRKAEEEPQVEEAPVKLEEAPVEEAPTTTADDIEVPALPVDIPMPPIESPQQDMGALAAAAAAAVAVTQPPPPMTDAQIAATTAATADPAVSRKEKSLAVLCLNFMAVARESPFNSEGMKIIEIQQIAERLGAKRRRIYDIINILESIMIVSRVKKNTYQWHGTDGLPAMFAVLQKEGLEEMAAKEAEAVAGGVKQEGDKPEAQVENIGGKKTKGVAKTCKKFFQIFLTTGQTHVAVSDAANIIEGPLTPANQKALTRRIYDIANVLQSCGIIEKYNVGSTSETNKPGFRWSYQVPPEEMSKYLPEAHGDALPLGVLQHNPWSVPMGPNPTLDDPAPEPLVEPLTEPLTEPISEPLTEPLSEPLANPVALPPAEADTTEI</sequence>
<dbReference type="GO" id="GO:0000981">
    <property type="term" value="F:DNA-binding transcription factor activity, RNA polymerase II-specific"/>
    <property type="evidence" value="ECO:0007669"/>
    <property type="project" value="TreeGrafter"/>
</dbReference>
<evidence type="ECO:0000256" key="1">
    <source>
        <dbReference type="ARBA" id="ARBA00010940"/>
    </source>
</evidence>
<comment type="subcellular location">
    <subcellularLocation>
        <location evidence="5">Nucleus</location>
    </subcellularLocation>
</comment>
<evidence type="ECO:0000313" key="9">
    <source>
        <dbReference type="Proteomes" id="UP001224775"/>
    </source>
</evidence>
<dbReference type="PANTHER" id="PTHR12081:SF7">
    <property type="entry name" value="TRANSCRIPTION FACTOR EFL-3"/>
    <property type="match status" value="1"/>
</dbReference>
<accession>A0AAD8Y158</accession>
<dbReference type="EMBL" id="JATAAI010000023">
    <property type="protein sequence ID" value="KAK1737709.1"/>
    <property type="molecule type" value="Genomic_DNA"/>
</dbReference>
<evidence type="ECO:0000256" key="3">
    <source>
        <dbReference type="ARBA" id="ARBA00023125"/>
    </source>
</evidence>
<feature type="compositionally biased region" description="Low complexity" evidence="6">
    <location>
        <begin position="343"/>
        <end position="368"/>
    </location>
</feature>
<dbReference type="InterPro" id="IPR015633">
    <property type="entry name" value="E2F"/>
</dbReference>
<dbReference type="InterPro" id="IPR003316">
    <property type="entry name" value="E2F_WHTH_DNA-bd_dom"/>
</dbReference>
<feature type="domain" description="E2F/DP family winged-helix DNA-binding" evidence="7">
    <location>
        <begin position="215"/>
        <end position="297"/>
    </location>
</feature>
<feature type="region of interest" description="Disordered" evidence="6">
    <location>
        <begin position="1"/>
        <end position="46"/>
    </location>
</feature>
<reference evidence="8" key="1">
    <citation type="submission" date="2023-06" db="EMBL/GenBank/DDBJ databases">
        <title>Survivors Of The Sea: Transcriptome response of Skeletonema marinoi to long-term dormancy.</title>
        <authorList>
            <person name="Pinder M.I.M."/>
            <person name="Kourtchenko O."/>
            <person name="Robertson E.K."/>
            <person name="Larsson T."/>
            <person name="Maumus F."/>
            <person name="Osuna-Cruz C.M."/>
            <person name="Vancaester E."/>
            <person name="Stenow R."/>
            <person name="Vandepoele K."/>
            <person name="Ploug H."/>
            <person name="Bruchert V."/>
            <person name="Godhe A."/>
            <person name="Topel M."/>
        </authorList>
    </citation>
    <scope>NUCLEOTIDE SEQUENCE</scope>
    <source>
        <strain evidence="8">R05AC</strain>
    </source>
</reference>
<evidence type="ECO:0000256" key="2">
    <source>
        <dbReference type="ARBA" id="ARBA00023015"/>
    </source>
</evidence>
<feature type="domain" description="E2F/DP family winged-helix DNA-binding" evidence="7">
    <location>
        <begin position="97"/>
        <end position="167"/>
    </location>
</feature>
<keyword evidence="5" id="KW-0539">Nucleus</keyword>
<evidence type="ECO:0000256" key="4">
    <source>
        <dbReference type="ARBA" id="ARBA00023163"/>
    </source>
</evidence>
<keyword evidence="2 5" id="KW-0805">Transcription regulation</keyword>
<keyword evidence="4 5" id="KW-0804">Transcription</keyword>
<dbReference type="AlphaFoldDB" id="A0AAD8Y158"/>
<evidence type="ECO:0000256" key="5">
    <source>
        <dbReference type="RuleBase" id="RU003796"/>
    </source>
</evidence>
<keyword evidence="9" id="KW-1185">Reference proteome</keyword>
<feature type="region of interest" description="Disordered" evidence="6">
    <location>
        <begin position="329"/>
        <end position="384"/>
    </location>
</feature>
<evidence type="ECO:0000313" key="8">
    <source>
        <dbReference type="EMBL" id="KAK1737709.1"/>
    </source>
</evidence>
<comment type="caution">
    <text evidence="8">The sequence shown here is derived from an EMBL/GenBank/DDBJ whole genome shotgun (WGS) entry which is preliminary data.</text>
</comment>
<dbReference type="SUPFAM" id="SSF46785">
    <property type="entry name" value="Winged helix' DNA-binding domain"/>
    <property type="match status" value="2"/>
</dbReference>
<evidence type="ECO:0000256" key="6">
    <source>
        <dbReference type="SAM" id="MobiDB-lite"/>
    </source>
</evidence>
<gene>
    <name evidence="8" type="ORF">QTG54_011481</name>
</gene>
<dbReference type="Pfam" id="PF02319">
    <property type="entry name" value="WHD_E2F_TDP"/>
    <property type="match status" value="2"/>
</dbReference>
<dbReference type="Gene3D" id="1.10.10.10">
    <property type="entry name" value="Winged helix-like DNA-binding domain superfamily/Winged helix DNA-binding domain"/>
    <property type="match status" value="2"/>
</dbReference>
<dbReference type="GO" id="GO:0090575">
    <property type="term" value="C:RNA polymerase II transcription regulator complex"/>
    <property type="evidence" value="ECO:0007669"/>
    <property type="project" value="TreeGrafter"/>
</dbReference>
<proteinExistence type="inferred from homology"/>
<dbReference type="Proteomes" id="UP001224775">
    <property type="component" value="Unassembled WGS sequence"/>
</dbReference>
<evidence type="ECO:0000259" key="7">
    <source>
        <dbReference type="SMART" id="SM01372"/>
    </source>
</evidence>